<reference evidence="6 8" key="1">
    <citation type="submission" date="2018-01" db="EMBL/GenBank/DDBJ databases">
        <title>The draft genome sequence of Cohaesibacter sp. H1304.</title>
        <authorList>
            <person name="Wang N.-N."/>
            <person name="Du Z.-J."/>
        </authorList>
    </citation>
    <scope>NUCLEOTIDE SEQUENCE [LARGE SCALE GENOMIC DNA]</scope>
    <source>
        <strain evidence="6 8">H1304</strain>
    </source>
</reference>
<dbReference type="GO" id="GO:0005198">
    <property type="term" value="F:structural molecule activity"/>
    <property type="evidence" value="ECO:0007669"/>
    <property type="project" value="UniProtKB-UniRule"/>
</dbReference>
<comment type="similarity">
    <text evidence="1 3">Belongs to the bacterial flagellin family.</text>
</comment>
<evidence type="ECO:0000256" key="2">
    <source>
        <dbReference type="ARBA" id="ARBA00023143"/>
    </source>
</evidence>
<dbReference type="EMBL" id="PKUQ01000001">
    <property type="protein sequence ID" value="PLW78928.1"/>
    <property type="molecule type" value="Genomic_DNA"/>
</dbReference>
<keyword evidence="6" id="KW-0969">Cilium</keyword>
<keyword evidence="6" id="KW-0966">Cell projection</keyword>
<sequence length="349" mass="37216">MKTGFISTLSLTSASRGSIMEQSVALAKLQTEVSSGRKYDVGLDLGIGTGEAISMRSEFENLNTIVDTNGLVKSRLDVTETGMLNVRDSAQTMLATLVSSIGSETGREVTIAEAKNNLEQLVATLNTSFSGTYLFAGINVGETPITDYYATGSANKTAVDTTFMAEFGMAQNNAGLNSVTAAQMQSYLDGAFANEFDSPGNWNANWSTATDQEMVNRISTSETIETSISANIDPMRKLAMAFTMVADLGGENMTQNTFDVVLNKAVSMLGEAIGELNSSIGQVGNAQARVARASDKLSLQTDLINERILALENVNTTEVSVLLSNAVTQLEVTYAVTSRMQGMSLLNYL</sequence>
<evidence type="ECO:0000313" key="7">
    <source>
        <dbReference type="EMBL" id="PLW78928.1"/>
    </source>
</evidence>
<feature type="domain" description="Flagellin N-terminal" evidence="4">
    <location>
        <begin position="6"/>
        <end position="139"/>
    </location>
</feature>
<dbReference type="GO" id="GO:0009288">
    <property type="term" value="C:bacterial-type flagellum"/>
    <property type="evidence" value="ECO:0007669"/>
    <property type="project" value="UniProtKB-SubCell"/>
</dbReference>
<dbReference type="Pfam" id="PF00669">
    <property type="entry name" value="Flagellin_N"/>
    <property type="match status" value="1"/>
</dbReference>
<keyword evidence="2 3" id="KW-0975">Bacterial flagellum</keyword>
<evidence type="ECO:0000259" key="5">
    <source>
        <dbReference type="Pfam" id="PF00700"/>
    </source>
</evidence>
<dbReference type="InterPro" id="IPR001029">
    <property type="entry name" value="Flagellin_N"/>
</dbReference>
<evidence type="ECO:0000259" key="4">
    <source>
        <dbReference type="Pfam" id="PF00669"/>
    </source>
</evidence>
<dbReference type="PANTHER" id="PTHR42792:SF1">
    <property type="entry name" value="FLAGELLAR HOOK-ASSOCIATED PROTEIN 3"/>
    <property type="match status" value="1"/>
</dbReference>
<evidence type="ECO:0000313" key="8">
    <source>
        <dbReference type="Proteomes" id="UP000234881"/>
    </source>
</evidence>
<dbReference type="AlphaFoldDB" id="A0A2N5XLV9"/>
<keyword evidence="3" id="KW-0964">Secreted</keyword>
<dbReference type="Pfam" id="PF00700">
    <property type="entry name" value="Flagellin_C"/>
    <property type="match status" value="1"/>
</dbReference>
<evidence type="ECO:0000256" key="3">
    <source>
        <dbReference type="RuleBase" id="RU362073"/>
    </source>
</evidence>
<evidence type="ECO:0000313" key="6">
    <source>
        <dbReference type="EMBL" id="PLW75521.1"/>
    </source>
</evidence>
<dbReference type="GO" id="GO:0005576">
    <property type="term" value="C:extracellular region"/>
    <property type="evidence" value="ECO:0007669"/>
    <property type="project" value="UniProtKB-SubCell"/>
</dbReference>
<dbReference type="PANTHER" id="PTHR42792">
    <property type="entry name" value="FLAGELLIN"/>
    <property type="match status" value="1"/>
</dbReference>
<evidence type="ECO:0000256" key="1">
    <source>
        <dbReference type="ARBA" id="ARBA00005709"/>
    </source>
</evidence>
<name>A0A2N5XLV9_9HYPH</name>
<comment type="function">
    <text evidence="3">Flagellin is the subunit protein which polymerizes to form the filaments of bacterial flagella.</text>
</comment>
<dbReference type="NCBIfam" id="NF004669">
    <property type="entry name" value="PRK06008.1"/>
    <property type="match status" value="1"/>
</dbReference>
<proteinExistence type="inferred from homology"/>
<dbReference type="Gene3D" id="1.20.1330.10">
    <property type="entry name" value="f41 fragment of flagellin, N-terminal domain"/>
    <property type="match status" value="1"/>
</dbReference>
<accession>A0A2N5XLV9</accession>
<dbReference type="InterPro" id="IPR001492">
    <property type="entry name" value="Flagellin"/>
</dbReference>
<dbReference type="SUPFAM" id="SSF64518">
    <property type="entry name" value="Phase 1 flagellin"/>
    <property type="match status" value="1"/>
</dbReference>
<dbReference type="EMBL" id="PKUQ01000050">
    <property type="protein sequence ID" value="PLW75521.1"/>
    <property type="molecule type" value="Genomic_DNA"/>
</dbReference>
<dbReference type="InterPro" id="IPR046358">
    <property type="entry name" value="Flagellin_C"/>
</dbReference>
<comment type="caution">
    <text evidence="6">The sequence shown here is derived from an EMBL/GenBank/DDBJ whole genome shotgun (WGS) entry which is preliminary data.</text>
</comment>
<dbReference type="OrthoDB" id="8004955at2"/>
<gene>
    <name evidence="7" type="ORF">C0081_01435</name>
    <name evidence="6" type="ORF">C0081_19475</name>
</gene>
<dbReference type="Proteomes" id="UP000234881">
    <property type="component" value="Unassembled WGS sequence"/>
</dbReference>
<organism evidence="6 8">
    <name type="scientific">Cohaesibacter celericrescens</name>
    <dbReference type="NCBI Taxonomy" id="2067669"/>
    <lineage>
        <taxon>Bacteria</taxon>
        <taxon>Pseudomonadati</taxon>
        <taxon>Pseudomonadota</taxon>
        <taxon>Alphaproteobacteria</taxon>
        <taxon>Hyphomicrobiales</taxon>
        <taxon>Cohaesibacteraceae</taxon>
    </lineage>
</organism>
<dbReference type="RefSeq" id="WP_101532012.1">
    <property type="nucleotide sequence ID" value="NZ_PKUQ01000001.1"/>
</dbReference>
<keyword evidence="6" id="KW-0282">Flagellum</keyword>
<keyword evidence="8" id="KW-1185">Reference proteome</keyword>
<protein>
    <recommendedName>
        <fullName evidence="3">Flagellin</fullName>
    </recommendedName>
</protein>
<comment type="subcellular location">
    <subcellularLocation>
        <location evidence="3">Secreted</location>
    </subcellularLocation>
    <subcellularLocation>
        <location evidence="3">Bacterial flagellum</location>
    </subcellularLocation>
</comment>
<feature type="domain" description="Flagellin C-terminal" evidence="5">
    <location>
        <begin position="267"/>
        <end position="349"/>
    </location>
</feature>